<gene>
    <name evidence="2" type="ordered locus">Desmu_1250</name>
</gene>
<reference evidence="3" key="1">
    <citation type="submission" date="2010-11" db="EMBL/GenBank/DDBJ databases">
        <title>The complete genome of Desulfurococcus mucosus DSM 2162.</title>
        <authorList>
            <consortium name="US DOE Joint Genome Institute (JGI-PGF)"/>
            <person name="Lucas S."/>
            <person name="Copeland A."/>
            <person name="Lapidus A."/>
            <person name="Bruce D."/>
            <person name="Goodwin L."/>
            <person name="Pitluck S."/>
            <person name="Kyrpides N."/>
            <person name="Mavromatis K."/>
            <person name="Pagani I."/>
            <person name="Ivanova N."/>
            <person name="Ovchinnikova G."/>
            <person name="Chertkov O."/>
            <person name="Held B."/>
            <person name="Brettin T."/>
            <person name="Detter J.C."/>
            <person name="Tapia R."/>
            <person name="Han C."/>
            <person name="Land M."/>
            <person name="Hauser L."/>
            <person name="Markowitz V."/>
            <person name="Cheng J.-F."/>
            <person name="Hugenholtz P."/>
            <person name="Woyke T."/>
            <person name="Wu D."/>
            <person name="Wirth R."/>
            <person name="Bilek Y."/>
            <person name="Hader T."/>
            <person name="Klenk H.-P."/>
            <person name="Eisen J.A."/>
        </authorList>
    </citation>
    <scope>NUCLEOTIDE SEQUENCE [LARGE SCALE GENOMIC DNA]</scope>
    <source>
        <strain evidence="3">ATCC 35584 / DSM 2162 / JCM 9187 / O7/1</strain>
    </source>
</reference>
<dbReference type="STRING" id="765177.Desmu_1250"/>
<dbReference type="InterPro" id="IPR038250">
    <property type="entry name" value="TGT_C2_sf"/>
</dbReference>
<dbReference type="CDD" id="cd21149">
    <property type="entry name" value="PUA_archaeosine_TGT"/>
    <property type="match status" value="1"/>
</dbReference>
<keyword evidence="3" id="KW-1185">Reference proteome</keyword>
<evidence type="ECO:0000313" key="3">
    <source>
        <dbReference type="Proteomes" id="UP000001068"/>
    </source>
</evidence>
<dbReference type="KEGG" id="dmu:Desmu_1250"/>
<dbReference type="PROSITE" id="PS50890">
    <property type="entry name" value="PUA"/>
    <property type="match status" value="1"/>
</dbReference>
<dbReference type="GO" id="GO:0003723">
    <property type="term" value="F:RNA binding"/>
    <property type="evidence" value="ECO:0007669"/>
    <property type="project" value="InterPro"/>
</dbReference>
<sequence>MGLVKRKPSGTELLELRGIARLQFGVGDEFIPEDIEVAVSPNTFKIRMVLLNDSRYLTIRAGDYRFNLHVASGRVLNTMLPHPRLRVYVKEDYVGFVAKGGNLFCKHVLMADPDIAPNDEVLVVSPRGELIAVGRAIVPGREMVYYKRGEAVRVREGVEEES</sequence>
<dbReference type="InterPro" id="IPR036974">
    <property type="entry name" value="PUA_sf"/>
</dbReference>
<dbReference type="InterPro" id="IPR029402">
    <property type="entry name" value="TGT_C2"/>
</dbReference>
<dbReference type="Pfam" id="PF14810">
    <property type="entry name" value="TGT_C2"/>
    <property type="match status" value="1"/>
</dbReference>
<dbReference type="Pfam" id="PF01472">
    <property type="entry name" value="PUA"/>
    <property type="match status" value="1"/>
</dbReference>
<dbReference type="SMART" id="SM00359">
    <property type="entry name" value="PUA"/>
    <property type="match status" value="1"/>
</dbReference>
<dbReference type="GeneID" id="10153969"/>
<dbReference type="InterPro" id="IPR015947">
    <property type="entry name" value="PUA-like_sf"/>
</dbReference>
<dbReference type="HOGENOM" id="CLU_116577_1_0_2"/>
<dbReference type="Gene3D" id="3.10.450.90">
    <property type="entry name" value="ArcTGT, C2 domain"/>
    <property type="match status" value="1"/>
</dbReference>
<dbReference type="NCBIfam" id="TIGR00451">
    <property type="entry name" value="unchar_dom_2"/>
    <property type="match status" value="1"/>
</dbReference>
<dbReference type="SUPFAM" id="SSF88802">
    <property type="entry name" value="Pre-PUA domain"/>
    <property type="match status" value="1"/>
</dbReference>
<accession>E8R781</accession>
<dbReference type="eggNOG" id="arCOG00991">
    <property type="taxonomic scope" value="Archaea"/>
</dbReference>
<dbReference type="Proteomes" id="UP000001068">
    <property type="component" value="Chromosome"/>
</dbReference>
<protein>
    <submittedName>
        <fullName evidence="2">PUA domain containing protein</fullName>
    </submittedName>
</protein>
<dbReference type="RefSeq" id="WP_013562768.1">
    <property type="nucleotide sequence ID" value="NC_014961.1"/>
</dbReference>
<dbReference type="Gene3D" id="2.30.130.10">
    <property type="entry name" value="PUA domain"/>
    <property type="match status" value="1"/>
</dbReference>
<name>E8R781_DESM0</name>
<dbReference type="SUPFAM" id="SSF88697">
    <property type="entry name" value="PUA domain-like"/>
    <property type="match status" value="1"/>
</dbReference>
<reference evidence="2 3" key="2">
    <citation type="journal article" date="2011" name="Stand. Genomic Sci.">
        <title>Complete genome sequence of Desulfurococcus mucosus type strain (O7/1).</title>
        <authorList>
            <person name="Wirth R."/>
            <person name="Chertkov O."/>
            <person name="Held B."/>
            <person name="Lapidus A."/>
            <person name="Nolan M."/>
            <person name="Lucas S."/>
            <person name="Hammon N."/>
            <person name="Deshpande S."/>
            <person name="Cheng J.F."/>
            <person name="Tapia R."/>
            <person name="Han C."/>
            <person name="Goodwin L."/>
            <person name="Pitluck S."/>
            <person name="Liolios K."/>
            <person name="Ioanna P."/>
            <person name="Ivanova N."/>
            <person name="Mavromatis K."/>
            <person name="Mikhailova N."/>
            <person name="Pati A."/>
            <person name="Chen A."/>
            <person name="Palaniappan K."/>
            <person name="Land M."/>
            <person name="Hauser L."/>
            <person name="Chang Y.J."/>
            <person name="Jeffries C.D."/>
            <person name="Bilek Y."/>
            <person name="Hader T."/>
            <person name="Rohde M."/>
            <person name="Spring S."/>
            <person name="Sikorski J."/>
            <person name="Goker M."/>
            <person name="Woyke T."/>
            <person name="Bristow J."/>
            <person name="Eisen J.A."/>
            <person name="Markowitz V."/>
            <person name="Hugenholtz P."/>
            <person name="Kyrpides N.C."/>
            <person name="Klenk H.P."/>
        </authorList>
    </citation>
    <scope>NUCLEOTIDE SEQUENCE [LARGE SCALE GENOMIC DNA]</scope>
    <source>
        <strain evidence="3">ATCC 35584 / DSM 2162 / JCM 9187 / O7/1</strain>
    </source>
</reference>
<organism evidence="2 3">
    <name type="scientific">Desulfurococcus mucosus (strain ATCC 35584 / DSM 2162 / JCM 9187 / O7/1)</name>
    <dbReference type="NCBI Taxonomy" id="765177"/>
    <lineage>
        <taxon>Archaea</taxon>
        <taxon>Thermoproteota</taxon>
        <taxon>Thermoprotei</taxon>
        <taxon>Desulfurococcales</taxon>
        <taxon>Desulfurococcaceae</taxon>
        <taxon>Desulfurococcus</taxon>
    </lineage>
</organism>
<feature type="domain" description="PUA" evidence="1">
    <location>
        <begin position="85"/>
        <end position="159"/>
    </location>
</feature>
<dbReference type="InterPro" id="IPR002478">
    <property type="entry name" value="PUA"/>
</dbReference>
<dbReference type="AlphaFoldDB" id="E8R781"/>
<dbReference type="EMBL" id="CP002363">
    <property type="protein sequence ID" value="ADV65546.1"/>
    <property type="molecule type" value="Genomic_DNA"/>
</dbReference>
<dbReference type="OrthoDB" id="7576at2157"/>
<proteinExistence type="predicted"/>
<evidence type="ECO:0000259" key="1">
    <source>
        <dbReference type="SMART" id="SM00359"/>
    </source>
</evidence>
<evidence type="ECO:0000313" key="2">
    <source>
        <dbReference type="EMBL" id="ADV65546.1"/>
    </source>
</evidence>
<dbReference type="InterPro" id="IPR004521">
    <property type="entry name" value="Uncharacterised_CHP00451"/>
</dbReference>